<evidence type="ECO:0000313" key="2">
    <source>
        <dbReference type="Proteomes" id="UP000243255"/>
    </source>
</evidence>
<dbReference type="Pfam" id="PF07873">
    <property type="entry name" value="YabP"/>
    <property type="match status" value="1"/>
</dbReference>
<dbReference type="RefSeq" id="WP_073124607.1">
    <property type="nucleotide sequence ID" value="NZ_BAABCH010000022.1"/>
</dbReference>
<protein>
    <submittedName>
        <fullName evidence="1">Sporulation protein YqfC</fullName>
    </submittedName>
</protein>
<name>A0A1M5M693_9FIRM</name>
<dbReference type="Proteomes" id="UP000243255">
    <property type="component" value="Unassembled WGS sequence"/>
</dbReference>
<dbReference type="EMBL" id="FQWX01000006">
    <property type="protein sequence ID" value="SHG72811.1"/>
    <property type="molecule type" value="Genomic_DNA"/>
</dbReference>
<sequence length="78" mass="8657">MLDISADLQVNQPTVTLIGNEFISIENYLSVLAYDVVLIKVKTKLNTVKICGDKLSIKYITDSDIGIKGIIHSVEYID</sequence>
<dbReference type="InterPro" id="IPR022476">
    <property type="entry name" value="Spore_YabP/YqfC"/>
</dbReference>
<proteinExistence type="predicted"/>
<dbReference type="AlphaFoldDB" id="A0A1M5M693"/>
<reference evidence="2" key="1">
    <citation type="submission" date="2016-11" db="EMBL/GenBank/DDBJ databases">
        <authorList>
            <person name="Varghese N."/>
            <person name="Submissions S."/>
        </authorList>
    </citation>
    <scope>NUCLEOTIDE SEQUENCE [LARGE SCALE GENOMIC DNA]</scope>
    <source>
        <strain evidence="2">DSM 2635</strain>
    </source>
</reference>
<accession>A0A1M5M693</accession>
<gene>
    <name evidence="1" type="ORF">SAMN04488530_10650</name>
</gene>
<evidence type="ECO:0000313" key="1">
    <source>
        <dbReference type="EMBL" id="SHG72811.1"/>
    </source>
</evidence>
<keyword evidence="2" id="KW-1185">Reference proteome</keyword>
<organism evidence="1 2">
    <name type="scientific">Asaccharospora irregularis DSM 2635</name>
    <dbReference type="NCBI Taxonomy" id="1121321"/>
    <lineage>
        <taxon>Bacteria</taxon>
        <taxon>Bacillati</taxon>
        <taxon>Bacillota</taxon>
        <taxon>Clostridia</taxon>
        <taxon>Peptostreptococcales</taxon>
        <taxon>Peptostreptococcaceae</taxon>
        <taxon>Asaccharospora</taxon>
    </lineage>
</organism>
<dbReference type="STRING" id="1121321.SAMN04488530_10650"/>